<accession>A0AAE3XMZ1</accession>
<comment type="catalytic activity">
    <reaction evidence="5">
        <text>L-glutaminyl-[peptide chain release factor] + S-adenosyl-L-methionine = N(5)-methyl-L-glutaminyl-[peptide chain release factor] + S-adenosyl-L-homocysteine + H(+)</text>
        <dbReference type="Rhea" id="RHEA:42896"/>
        <dbReference type="Rhea" id="RHEA-COMP:10271"/>
        <dbReference type="Rhea" id="RHEA-COMP:10272"/>
        <dbReference type="ChEBI" id="CHEBI:15378"/>
        <dbReference type="ChEBI" id="CHEBI:30011"/>
        <dbReference type="ChEBI" id="CHEBI:57856"/>
        <dbReference type="ChEBI" id="CHEBI:59789"/>
        <dbReference type="ChEBI" id="CHEBI:61891"/>
        <dbReference type="EC" id="2.1.1.297"/>
    </reaction>
</comment>
<dbReference type="EMBL" id="JAVDQD010000001">
    <property type="protein sequence ID" value="MDR6238009.1"/>
    <property type="molecule type" value="Genomic_DNA"/>
</dbReference>
<dbReference type="EC" id="2.1.1.297" evidence="1"/>
<dbReference type="PROSITE" id="PS00092">
    <property type="entry name" value="N6_MTASE"/>
    <property type="match status" value="1"/>
</dbReference>
<dbReference type="NCBIfam" id="TIGR03534">
    <property type="entry name" value="RF_mod_PrmC"/>
    <property type="match status" value="1"/>
</dbReference>
<keyword evidence="3 8" id="KW-0808">Transferase</keyword>
<keyword evidence="4" id="KW-0949">S-adenosyl-L-methionine</keyword>
<dbReference type="Pfam" id="PF17827">
    <property type="entry name" value="PrmC_N"/>
    <property type="match status" value="1"/>
</dbReference>
<dbReference type="AlphaFoldDB" id="A0AAE3XMZ1"/>
<evidence type="ECO:0000313" key="8">
    <source>
        <dbReference type="EMBL" id="MDR6238009.1"/>
    </source>
</evidence>
<dbReference type="InterPro" id="IPR040758">
    <property type="entry name" value="PrmC_N"/>
</dbReference>
<dbReference type="NCBIfam" id="TIGR00536">
    <property type="entry name" value="hemK_fam"/>
    <property type="match status" value="1"/>
</dbReference>
<dbReference type="Proteomes" id="UP001185092">
    <property type="component" value="Unassembled WGS sequence"/>
</dbReference>
<dbReference type="InterPro" id="IPR002052">
    <property type="entry name" value="DNA_methylase_N6_adenine_CS"/>
</dbReference>
<dbReference type="InterPro" id="IPR007848">
    <property type="entry name" value="Small_mtfrase_dom"/>
</dbReference>
<dbReference type="PANTHER" id="PTHR18895">
    <property type="entry name" value="HEMK METHYLTRANSFERASE"/>
    <property type="match status" value="1"/>
</dbReference>
<keyword evidence="9" id="KW-1185">Reference proteome</keyword>
<evidence type="ECO:0000259" key="6">
    <source>
        <dbReference type="Pfam" id="PF05175"/>
    </source>
</evidence>
<dbReference type="CDD" id="cd02440">
    <property type="entry name" value="AdoMet_MTases"/>
    <property type="match status" value="1"/>
</dbReference>
<dbReference type="RefSeq" id="WP_309937480.1">
    <property type="nucleotide sequence ID" value="NZ_AP025305.1"/>
</dbReference>
<feature type="domain" description="Release factor glutamine methyltransferase N-terminal" evidence="7">
    <location>
        <begin position="26"/>
        <end position="74"/>
    </location>
</feature>
<evidence type="ECO:0000313" key="9">
    <source>
        <dbReference type="Proteomes" id="UP001185092"/>
    </source>
</evidence>
<evidence type="ECO:0000256" key="1">
    <source>
        <dbReference type="ARBA" id="ARBA00012771"/>
    </source>
</evidence>
<comment type="caution">
    <text evidence="8">The sequence shown here is derived from an EMBL/GenBank/DDBJ whole genome shotgun (WGS) entry which is preliminary data.</text>
</comment>
<protein>
    <recommendedName>
        <fullName evidence="1">peptide chain release factor N(5)-glutamine methyltransferase</fullName>
        <ecNumber evidence="1">2.1.1.297</ecNumber>
    </recommendedName>
</protein>
<reference evidence="8" key="1">
    <citation type="submission" date="2023-07" db="EMBL/GenBank/DDBJ databases">
        <title>Genomic Encyclopedia of Type Strains, Phase IV (KMG-IV): sequencing the most valuable type-strain genomes for metagenomic binning, comparative biology and taxonomic classification.</title>
        <authorList>
            <person name="Goeker M."/>
        </authorList>
    </citation>
    <scope>NUCLEOTIDE SEQUENCE</scope>
    <source>
        <strain evidence="8">DSM 26174</strain>
    </source>
</reference>
<dbReference type="InterPro" id="IPR019874">
    <property type="entry name" value="RF_methyltr_PrmC"/>
</dbReference>
<feature type="domain" description="Methyltransferase small" evidence="6">
    <location>
        <begin position="110"/>
        <end position="194"/>
    </location>
</feature>
<dbReference type="InterPro" id="IPR004556">
    <property type="entry name" value="HemK-like"/>
</dbReference>
<dbReference type="GO" id="GO:0102559">
    <property type="term" value="F:peptide chain release factor N(5)-glutamine methyltransferase activity"/>
    <property type="evidence" value="ECO:0007669"/>
    <property type="project" value="UniProtKB-EC"/>
</dbReference>
<dbReference type="PANTHER" id="PTHR18895:SF74">
    <property type="entry name" value="MTRF1L RELEASE FACTOR GLUTAMINE METHYLTRANSFERASE"/>
    <property type="match status" value="1"/>
</dbReference>
<evidence type="ECO:0000256" key="3">
    <source>
        <dbReference type="ARBA" id="ARBA00022679"/>
    </source>
</evidence>
<dbReference type="GO" id="GO:0032259">
    <property type="term" value="P:methylation"/>
    <property type="evidence" value="ECO:0007669"/>
    <property type="project" value="UniProtKB-KW"/>
</dbReference>
<name>A0AAE3XMZ1_9BACT</name>
<keyword evidence="2 8" id="KW-0489">Methyltransferase</keyword>
<sequence length="279" mass="31871">MKSKELQNLIIDSLQGVYDEYETAGIAWMIMEDVFQVTKNELVLDSEVSTFQMPVLNLILRRLKNNEPIQYIIGKAHFYGRDFEVNPSVLIPRGETEELVHLILNDQKGKQGLDVLDIGSGSGCIPITLALEMESANVQSVDISKQALEVAIRNAESLKAEVKFSQLDILNEIPRVEKLDIIVSNPPYVRQLEKLKMHKNVLDYEPELALFVEDNDPLIFYRRIAELGKSLLKKEGALYFEINEYLGEEMKHMVENLGYRKVKVIQDIHGKDRILNATI</sequence>
<dbReference type="Gene3D" id="1.10.8.10">
    <property type="entry name" value="DNA helicase RuvA subunit, C-terminal domain"/>
    <property type="match status" value="1"/>
</dbReference>
<dbReference type="GO" id="GO:0003676">
    <property type="term" value="F:nucleic acid binding"/>
    <property type="evidence" value="ECO:0007669"/>
    <property type="project" value="InterPro"/>
</dbReference>
<dbReference type="Gene3D" id="3.40.50.150">
    <property type="entry name" value="Vaccinia Virus protein VP39"/>
    <property type="match status" value="1"/>
</dbReference>
<organism evidence="8 9">
    <name type="scientific">Aureibacter tunicatorum</name>
    <dbReference type="NCBI Taxonomy" id="866807"/>
    <lineage>
        <taxon>Bacteria</taxon>
        <taxon>Pseudomonadati</taxon>
        <taxon>Bacteroidota</taxon>
        <taxon>Cytophagia</taxon>
        <taxon>Cytophagales</taxon>
        <taxon>Persicobacteraceae</taxon>
        <taxon>Aureibacter</taxon>
    </lineage>
</organism>
<proteinExistence type="predicted"/>
<dbReference type="SUPFAM" id="SSF53335">
    <property type="entry name" value="S-adenosyl-L-methionine-dependent methyltransferases"/>
    <property type="match status" value="1"/>
</dbReference>
<evidence type="ECO:0000256" key="2">
    <source>
        <dbReference type="ARBA" id="ARBA00022603"/>
    </source>
</evidence>
<dbReference type="InterPro" id="IPR050320">
    <property type="entry name" value="N5-glutamine_MTase"/>
</dbReference>
<gene>
    <name evidence="8" type="ORF">HNQ88_000985</name>
</gene>
<evidence type="ECO:0000259" key="7">
    <source>
        <dbReference type="Pfam" id="PF17827"/>
    </source>
</evidence>
<evidence type="ECO:0000256" key="5">
    <source>
        <dbReference type="ARBA" id="ARBA00048391"/>
    </source>
</evidence>
<evidence type="ECO:0000256" key="4">
    <source>
        <dbReference type="ARBA" id="ARBA00022691"/>
    </source>
</evidence>
<dbReference type="Pfam" id="PF05175">
    <property type="entry name" value="MTS"/>
    <property type="match status" value="1"/>
</dbReference>
<dbReference type="InterPro" id="IPR029063">
    <property type="entry name" value="SAM-dependent_MTases_sf"/>
</dbReference>